<reference evidence="2" key="1">
    <citation type="journal article" date="2019" name="Int. J. Syst. Evol. Microbiol.">
        <title>The Global Catalogue of Microorganisms (GCM) 10K type strain sequencing project: providing services to taxonomists for standard genome sequencing and annotation.</title>
        <authorList>
            <consortium name="The Broad Institute Genomics Platform"/>
            <consortium name="The Broad Institute Genome Sequencing Center for Infectious Disease"/>
            <person name="Wu L."/>
            <person name="Ma J."/>
        </authorList>
    </citation>
    <scope>NUCLEOTIDE SEQUENCE [LARGE SCALE GENOMIC DNA]</scope>
    <source>
        <strain evidence="2">JCM 17441</strain>
    </source>
</reference>
<comment type="caution">
    <text evidence="1">The sequence shown here is derived from an EMBL/GenBank/DDBJ whole genome shotgun (WGS) entry which is preliminary data.</text>
</comment>
<evidence type="ECO:0000313" key="1">
    <source>
        <dbReference type="EMBL" id="GAA4252868.1"/>
    </source>
</evidence>
<evidence type="ECO:0008006" key="3">
    <source>
        <dbReference type="Google" id="ProtNLM"/>
    </source>
</evidence>
<sequence>MATAPGYRFMNEQLRRDNRRGGAQRNAWVIPVGERLHNAAEMSSDTAAGKAHRISIRLG</sequence>
<evidence type="ECO:0000313" key="2">
    <source>
        <dbReference type="Proteomes" id="UP001500620"/>
    </source>
</evidence>
<proteinExistence type="predicted"/>
<gene>
    <name evidence="1" type="ORF">GCM10022255_051400</name>
</gene>
<protein>
    <recommendedName>
        <fullName evidence="3">Transposase</fullName>
    </recommendedName>
</protein>
<keyword evidence="2" id="KW-1185">Reference proteome</keyword>
<organism evidence="1 2">
    <name type="scientific">Dactylosporangium darangshiense</name>
    <dbReference type="NCBI Taxonomy" id="579108"/>
    <lineage>
        <taxon>Bacteria</taxon>
        <taxon>Bacillati</taxon>
        <taxon>Actinomycetota</taxon>
        <taxon>Actinomycetes</taxon>
        <taxon>Micromonosporales</taxon>
        <taxon>Micromonosporaceae</taxon>
        <taxon>Dactylosporangium</taxon>
    </lineage>
</organism>
<name>A0ABP8DCT4_9ACTN</name>
<accession>A0ABP8DCT4</accession>
<dbReference type="Proteomes" id="UP001500620">
    <property type="component" value="Unassembled WGS sequence"/>
</dbReference>
<dbReference type="EMBL" id="BAABAT010000014">
    <property type="protein sequence ID" value="GAA4252868.1"/>
    <property type="molecule type" value="Genomic_DNA"/>
</dbReference>